<reference evidence="2" key="1">
    <citation type="submission" date="2021-03" db="EMBL/GenBank/DDBJ databases">
        <title>Draft genome sequence of rust myrtle Austropuccinia psidii MF-1, a brazilian biotype.</title>
        <authorList>
            <person name="Quecine M.C."/>
            <person name="Pachon D.M.R."/>
            <person name="Bonatelli M.L."/>
            <person name="Correr F.H."/>
            <person name="Franceschini L.M."/>
            <person name="Leite T.F."/>
            <person name="Margarido G.R.A."/>
            <person name="Almeida C.A."/>
            <person name="Ferrarezi J.A."/>
            <person name="Labate C.A."/>
        </authorList>
    </citation>
    <scope>NUCLEOTIDE SEQUENCE</scope>
    <source>
        <strain evidence="2">MF-1</strain>
    </source>
</reference>
<feature type="compositionally biased region" description="Polar residues" evidence="1">
    <location>
        <begin position="125"/>
        <end position="153"/>
    </location>
</feature>
<organism evidence="2 3">
    <name type="scientific">Austropuccinia psidii MF-1</name>
    <dbReference type="NCBI Taxonomy" id="1389203"/>
    <lineage>
        <taxon>Eukaryota</taxon>
        <taxon>Fungi</taxon>
        <taxon>Dikarya</taxon>
        <taxon>Basidiomycota</taxon>
        <taxon>Pucciniomycotina</taxon>
        <taxon>Pucciniomycetes</taxon>
        <taxon>Pucciniales</taxon>
        <taxon>Sphaerophragmiaceae</taxon>
        <taxon>Austropuccinia</taxon>
    </lineage>
</organism>
<accession>A0A9Q3PKK2</accession>
<feature type="compositionally biased region" description="Polar residues" evidence="1">
    <location>
        <begin position="186"/>
        <end position="200"/>
    </location>
</feature>
<keyword evidence="3" id="KW-1185">Reference proteome</keyword>
<feature type="compositionally biased region" description="Basic and acidic residues" evidence="1">
    <location>
        <begin position="8"/>
        <end position="17"/>
    </location>
</feature>
<comment type="caution">
    <text evidence="2">The sequence shown here is derived from an EMBL/GenBank/DDBJ whole genome shotgun (WGS) entry which is preliminary data.</text>
</comment>
<evidence type="ECO:0000313" key="2">
    <source>
        <dbReference type="EMBL" id="MBW0565293.1"/>
    </source>
</evidence>
<feature type="region of interest" description="Disordered" evidence="1">
    <location>
        <begin position="1"/>
        <end position="32"/>
    </location>
</feature>
<feature type="compositionally biased region" description="Polar residues" evidence="1">
    <location>
        <begin position="331"/>
        <end position="342"/>
    </location>
</feature>
<name>A0A9Q3PKK2_9BASI</name>
<evidence type="ECO:0000256" key="1">
    <source>
        <dbReference type="SAM" id="MobiDB-lite"/>
    </source>
</evidence>
<feature type="region of interest" description="Disordered" evidence="1">
    <location>
        <begin position="307"/>
        <end position="342"/>
    </location>
</feature>
<evidence type="ECO:0000313" key="3">
    <source>
        <dbReference type="Proteomes" id="UP000765509"/>
    </source>
</evidence>
<sequence length="342" mass="39295">MSPVHLRNQPEDREGLSRTRIPGGGHLGHSDDWKDMDQALQLHQLVKALFQWNNNNKRFNLAFHWAELGERLQRICFREIPFKDLVEITKGWNPTRQFRLRKERATRIRENQATIQAIEEQLNQTGPTLIPSGSQGVEQTSSPVASHHSGTNRSVSKSHHSSQSQPNDPEAVGLCERGTQEPKIVLNTSRNSGPINRNITPTQKEHNVVTPESNLNSDKLWLQMTQFSVQNQEQLDDFKRLNKILQRNAILQEATINTIQESCSQLSKAFEETNNSLNQVFEEQHHCKRDRDFLDENINKLFNVYQNMKPKPQGHALDDPYNQEDIKPDSSLGNKEISPSQY</sequence>
<proteinExistence type="predicted"/>
<dbReference type="Proteomes" id="UP000765509">
    <property type="component" value="Unassembled WGS sequence"/>
</dbReference>
<feature type="region of interest" description="Disordered" evidence="1">
    <location>
        <begin position="125"/>
        <end position="174"/>
    </location>
</feature>
<protein>
    <submittedName>
        <fullName evidence="2">Uncharacterized protein</fullName>
    </submittedName>
</protein>
<gene>
    <name evidence="2" type="ORF">O181_105008</name>
</gene>
<dbReference type="EMBL" id="AVOT02077187">
    <property type="protein sequence ID" value="MBW0565293.1"/>
    <property type="molecule type" value="Genomic_DNA"/>
</dbReference>
<dbReference type="AlphaFoldDB" id="A0A9Q3PKK2"/>
<feature type="region of interest" description="Disordered" evidence="1">
    <location>
        <begin position="181"/>
        <end position="200"/>
    </location>
</feature>